<dbReference type="PANTHER" id="PTHR45614:SF25">
    <property type="entry name" value="MYB PROTEIN"/>
    <property type="match status" value="1"/>
</dbReference>
<reference evidence="4" key="1">
    <citation type="journal article" date="2023" name="Mol. Phylogenet. Evol.">
        <title>Genome-scale phylogeny and comparative genomics of the fungal order Sordariales.</title>
        <authorList>
            <person name="Hensen N."/>
            <person name="Bonometti L."/>
            <person name="Westerberg I."/>
            <person name="Brannstrom I.O."/>
            <person name="Guillou S."/>
            <person name="Cros-Aarteil S."/>
            <person name="Calhoun S."/>
            <person name="Haridas S."/>
            <person name="Kuo A."/>
            <person name="Mondo S."/>
            <person name="Pangilinan J."/>
            <person name="Riley R."/>
            <person name="LaButti K."/>
            <person name="Andreopoulos B."/>
            <person name="Lipzen A."/>
            <person name="Chen C."/>
            <person name="Yan M."/>
            <person name="Daum C."/>
            <person name="Ng V."/>
            <person name="Clum A."/>
            <person name="Steindorff A."/>
            <person name="Ohm R.A."/>
            <person name="Martin F."/>
            <person name="Silar P."/>
            <person name="Natvig D.O."/>
            <person name="Lalanne C."/>
            <person name="Gautier V."/>
            <person name="Ament-Velasquez S.L."/>
            <person name="Kruys A."/>
            <person name="Hutchinson M.I."/>
            <person name="Powell A.J."/>
            <person name="Barry K."/>
            <person name="Miller A.N."/>
            <person name="Grigoriev I.V."/>
            <person name="Debuchy R."/>
            <person name="Gladieux P."/>
            <person name="Hiltunen Thoren M."/>
            <person name="Johannesson H."/>
        </authorList>
    </citation>
    <scope>NUCLEOTIDE SEQUENCE</scope>
    <source>
        <strain evidence="4">CBS 532.94</strain>
    </source>
</reference>
<gene>
    <name evidence="4" type="ORF">C8A03DRAFT_11310</name>
</gene>
<keyword evidence="5" id="KW-1185">Reference proteome</keyword>
<feature type="compositionally biased region" description="Low complexity" evidence="1">
    <location>
        <begin position="323"/>
        <end position="341"/>
    </location>
</feature>
<dbReference type="GO" id="GO:0000278">
    <property type="term" value="P:mitotic cell cycle"/>
    <property type="evidence" value="ECO:0007669"/>
    <property type="project" value="TreeGrafter"/>
</dbReference>
<dbReference type="InterPro" id="IPR017930">
    <property type="entry name" value="Myb_dom"/>
</dbReference>
<feature type="region of interest" description="Disordered" evidence="1">
    <location>
        <begin position="94"/>
        <end position="141"/>
    </location>
</feature>
<feature type="region of interest" description="Disordered" evidence="1">
    <location>
        <begin position="164"/>
        <end position="242"/>
    </location>
</feature>
<dbReference type="SUPFAM" id="SSF46689">
    <property type="entry name" value="Homeodomain-like"/>
    <property type="match status" value="1"/>
</dbReference>
<sequence length="374" mass="41114">MSSEQTLNKKGWEEEEDVRLLELHASYGPNWTHIARGMGTKSAKQCRERYTQQLRPGLNRSPISEDEGRRIMEMVQESGQRWAQIARNLGTNRSDNQVKNWWNGAKRKETSKRQDAVQKQSQRHPLDHSPSPAFAGLPERRGILPPVPLDLPFRHDNLSVTLEARSRSSSARSYDSERPPSLVSDNGSSWSISQPASASGSPTSSLAPPLLSFQHPDGYPGCRMPGPGSEPARWPSTVSQPSAYYPSAPSGYTSTTPTSPFGSTYSGATPFSHDHSVALPPLRLPQTQSDSCCFEPNNNKPSCFGPVRRSSEVLQPGGLSPQSPYARTAPTTPTVRATSSRWEPYPTRRPSATAYQQQPENGMSAKGSLSFLLN</sequence>
<proteinExistence type="predicted"/>
<dbReference type="AlphaFoldDB" id="A0AAN7CI62"/>
<protein>
    <submittedName>
        <fullName evidence="4">Uncharacterized protein</fullName>
    </submittedName>
</protein>
<dbReference type="PANTHER" id="PTHR45614">
    <property type="entry name" value="MYB PROTEIN-RELATED"/>
    <property type="match status" value="1"/>
</dbReference>
<dbReference type="InterPro" id="IPR009057">
    <property type="entry name" value="Homeodomain-like_sf"/>
</dbReference>
<evidence type="ECO:0000259" key="2">
    <source>
        <dbReference type="PROSITE" id="PS50090"/>
    </source>
</evidence>
<feature type="compositionally biased region" description="Basic and acidic residues" evidence="1">
    <location>
        <begin position="106"/>
        <end position="116"/>
    </location>
</feature>
<dbReference type="InterPro" id="IPR050560">
    <property type="entry name" value="MYB_TF"/>
</dbReference>
<evidence type="ECO:0000256" key="1">
    <source>
        <dbReference type="SAM" id="MobiDB-lite"/>
    </source>
</evidence>
<evidence type="ECO:0000313" key="5">
    <source>
        <dbReference type="Proteomes" id="UP001303760"/>
    </source>
</evidence>
<organism evidence="4 5">
    <name type="scientific">Achaetomium macrosporum</name>
    <dbReference type="NCBI Taxonomy" id="79813"/>
    <lineage>
        <taxon>Eukaryota</taxon>
        <taxon>Fungi</taxon>
        <taxon>Dikarya</taxon>
        <taxon>Ascomycota</taxon>
        <taxon>Pezizomycotina</taxon>
        <taxon>Sordariomycetes</taxon>
        <taxon>Sordariomycetidae</taxon>
        <taxon>Sordariales</taxon>
        <taxon>Chaetomiaceae</taxon>
        <taxon>Achaetomium</taxon>
    </lineage>
</organism>
<dbReference type="PROSITE" id="PS50090">
    <property type="entry name" value="MYB_LIKE"/>
    <property type="match status" value="2"/>
</dbReference>
<reference evidence="4" key="2">
    <citation type="submission" date="2023-05" db="EMBL/GenBank/DDBJ databases">
        <authorList>
            <consortium name="Lawrence Berkeley National Laboratory"/>
            <person name="Steindorff A."/>
            <person name="Hensen N."/>
            <person name="Bonometti L."/>
            <person name="Westerberg I."/>
            <person name="Brannstrom I.O."/>
            <person name="Guillou S."/>
            <person name="Cros-Aarteil S."/>
            <person name="Calhoun S."/>
            <person name="Haridas S."/>
            <person name="Kuo A."/>
            <person name="Mondo S."/>
            <person name="Pangilinan J."/>
            <person name="Riley R."/>
            <person name="Labutti K."/>
            <person name="Andreopoulos B."/>
            <person name="Lipzen A."/>
            <person name="Chen C."/>
            <person name="Yanf M."/>
            <person name="Daum C."/>
            <person name="Ng V."/>
            <person name="Clum A."/>
            <person name="Ohm R."/>
            <person name="Martin F."/>
            <person name="Silar P."/>
            <person name="Natvig D."/>
            <person name="Lalanne C."/>
            <person name="Gautier V."/>
            <person name="Ament-Velasquez S.L."/>
            <person name="Kruys A."/>
            <person name="Hutchinson M.I."/>
            <person name="Powell A.J."/>
            <person name="Barry K."/>
            <person name="Miller A.N."/>
            <person name="Grigoriev I.V."/>
            <person name="Debuchy R."/>
            <person name="Gladieux P."/>
            <person name="Thoren M.H."/>
            <person name="Johannesson H."/>
        </authorList>
    </citation>
    <scope>NUCLEOTIDE SEQUENCE</scope>
    <source>
        <strain evidence="4">CBS 532.94</strain>
    </source>
</reference>
<evidence type="ECO:0000313" key="4">
    <source>
        <dbReference type="EMBL" id="KAK4242505.1"/>
    </source>
</evidence>
<feature type="region of interest" description="Disordered" evidence="1">
    <location>
        <begin position="312"/>
        <end position="374"/>
    </location>
</feature>
<dbReference type="GO" id="GO:0005634">
    <property type="term" value="C:nucleus"/>
    <property type="evidence" value="ECO:0007669"/>
    <property type="project" value="TreeGrafter"/>
</dbReference>
<dbReference type="PROSITE" id="PS51294">
    <property type="entry name" value="HTH_MYB"/>
    <property type="match status" value="2"/>
</dbReference>
<dbReference type="EMBL" id="MU860007">
    <property type="protein sequence ID" value="KAK4242505.1"/>
    <property type="molecule type" value="Genomic_DNA"/>
</dbReference>
<evidence type="ECO:0000259" key="3">
    <source>
        <dbReference type="PROSITE" id="PS51294"/>
    </source>
</evidence>
<dbReference type="CDD" id="cd00167">
    <property type="entry name" value="SANT"/>
    <property type="match status" value="2"/>
</dbReference>
<feature type="compositionally biased region" description="Low complexity" evidence="1">
    <location>
        <begin position="187"/>
        <end position="212"/>
    </location>
</feature>
<feature type="domain" description="Myb-like" evidence="2">
    <location>
        <begin position="4"/>
        <end position="54"/>
    </location>
</feature>
<name>A0AAN7CI62_9PEZI</name>
<dbReference type="Proteomes" id="UP001303760">
    <property type="component" value="Unassembled WGS sequence"/>
</dbReference>
<comment type="caution">
    <text evidence="4">The sequence shown here is derived from an EMBL/GenBank/DDBJ whole genome shotgun (WGS) entry which is preliminary data.</text>
</comment>
<dbReference type="GO" id="GO:0000981">
    <property type="term" value="F:DNA-binding transcription factor activity, RNA polymerase II-specific"/>
    <property type="evidence" value="ECO:0007669"/>
    <property type="project" value="TreeGrafter"/>
</dbReference>
<dbReference type="Pfam" id="PF13921">
    <property type="entry name" value="Myb_DNA-bind_6"/>
    <property type="match status" value="1"/>
</dbReference>
<dbReference type="GO" id="GO:0045944">
    <property type="term" value="P:positive regulation of transcription by RNA polymerase II"/>
    <property type="evidence" value="ECO:0007669"/>
    <property type="project" value="TreeGrafter"/>
</dbReference>
<feature type="domain" description="HTH myb-type" evidence="3">
    <location>
        <begin position="4"/>
        <end position="58"/>
    </location>
</feature>
<dbReference type="SMART" id="SM00717">
    <property type="entry name" value="SANT"/>
    <property type="match status" value="2"/>
</dbReference>
<feature type="domain" description="Myb-like" evidence="2">
    <location>
        <begin position="55"/>
        <end position="103"/>
    </location>
</feature>
<dbReference type="InterPro" id="IPR001005">
    <property type="entry name" value="SANT/Myb"/>
</dbReference>
<dbReference type="GO" id="GO:0000978">
    <property type="term" value="F:RNA polymerase II cis-regulatory region sequence-specific DNA binding"/>
    <property type="evidence" value="ECO:0007669"/>
    <property type="project" value="TreeGrafter"/>
</dbReference>
<dbReference type="Gene3D" id="1.10.10.60">
    <property type="entry name" value="Homeodomain-like"/>
    <property type="match status" value="2"/>
</dbReference>
<feature type="domain" description="HTH myb-type" evidence="3">
    <location>
        <begin position="59"/>
        <end position="110"/>
    </location>
</feature>
<accession>A0AAN7CI62</accession>